<dbReference type="InterPro" id="IPR008978">
    <property type="entry name" value="HSP20-like_chaperone"/>
</dbReference>
<keyword evidence="10" id="KW-1185">Reference proteome</keyword>
<keyword evidence="5" id="KW-0963">Cytoplasm</keyword>
<proteinExistence type="inferred from homology"/>
<name>A0A8B6D877_MYTGA</name>
<dbReference type="GO" id="GO:0005654">
    <property type="term" value="C:nucleoplasm"/>
    <property type="evidence" value="ECO:0007669"/>
    <property type="project" value="UniProtKB-SubCell"/>
</dbReference>
<comment type="subcellular location">
    <subcellularLocation>
        <location evidence="1">Cytoplasm</location>
        <location evidence="1">Cytosol</location>
    </subcellularLocation>
    <subcellularLocation>
        <location evidence="2">Nucleus</location>
        <location evidence="2">Nucleoplasm</location>
    </subcellularLocation>
</comment>
<evidence type="ECO:0000259" key="8">
    <source>
        <dbReference type="PROSITE" id="PS51203"/>
    </source>
</evidence>
<dbReference type="Proteomes" id="UP000596742">
    <property type="component" value="Unassembled WGS sequence"/>
</dbReference>
<dbReference type="SUPFAM" id="SSF49764">
    <property type="entry name" value="HSP20-like chaperones"/>
    <property type="match status" value="1"/>
</dbReference>
<dbReference type="GO" id="GO:0000493">
    <property type="term" value="P:box H/ACA snoRNP assembly"/>
    <property type="evidence" value="ECO:0007669"/>
    <property type="project" value="InterPro"/>
</dbReference>
<dbReference type="InterPro" id="IPR048696">
    <property type="entry name" value="SHQ1-like_CS"/>
</dbReference>
<evidence type="ECO:0000256" key="1">
    <source>
        <dbReference type="ARBA" id="ARBA00004514"/>
    </source>
</evidence>
<dbReference type="InterPro" id="IPR007052">
    <property type="entry name" value="CS_dom"/>
</dbReference>
<comment type="similarity">
    <text evidence="3">Belongs to the SHQ1 family.</text>
</comment>
<evidence type="ECO:0000256" key="5">
    <source>
        <dbReference type="ARBA" id="ARBA00022490"/>
    </source>
</evidence>
<reference evidence="9" key="1">
    <citation type="submission" date="2018-11" db="EMBL/GenBank/DDBJ databases">
        <authorList>
            <person name="Alioto T."/>
            <person name="Alioto T."/>
        </authorList>
    </citation>
    <scope>NUCLEOTIDE SEQUENCE</scope>
</reference>
<dbReference type="Pfam" id="PF04925">
    <property type="entry name" value="SHQ1"/>
    <property type="match status" value="1"/>
</dbReference>
<dbReference type="AlphaFoldDB" id="A0A8B6D877"/>
<dbReference type="Pfam" id="PF21413">
    <property type="entry name" value="SHQ1-like_CS"/>
    <property type="match status" value="1"/>
</dbReference>
<accession>A0A8B6D877</accession>
<dbReference type="InterPro" id="IPR007009">
    <property type="entry name" value="Shq1_C"/>
</dbReference>
<organism evidence="9 10">
    <name type="scientific">Mytilus galloprovincialis</name>
    <name type="common">Mediterranean mussel</name>
    <dbReference type="NCBI Taxonomy" id="29158"/>
    <lineage>
        <taxon>Eukaryota</taxon>
        <taxon>Metazoa</taxon>
        <taxon>Spiralia</taxon>
        <taxon>Lophotrochozoa</taxon>
        <taxon>Mollusca</taxon>
        <taxon>Bivalvia</taxon>
        <taxon>Autobranchia</taxon>
        <taxon>Pteriomorphia</taxon>
        <taxon>Mytilida</taxon>
        <taxon>Mytiloidea</taxon>
        <taxon>Mytilidae</taxon>
        <taxon>Mytilinae</taxon>
        <taxon>Mytilus</taxon>
    </lineage>
</organism>
<evidence type="ECO:0000256" key="2">
    <source>
        <dbReference type="ARBA" id="ARBA00004642"/>
    </source>
</evidence>
<dbReference type="GO" id="GO:0005829">
    <property type="term" value="C:cytosol"/>
    <property type="evidence" value="ECO:0007669"/>
    <property type="project" value="UniProtKB-SubCell"/>
</dbReference>
<feature type="domain" description="CS" evidence="8">
    <location>
        <begin position="1"/>
        <end position="89"/>
    </location>
</feature>
<evidence type="ECO:0000256" key="3">
    <source>
        <dbReference type="ARBA" id="ARBA00005607"/>
    </source>
</evidence>
<comment type="caution">
    <text evidence="9">The sequence shown here is derived from an EMBL/GenBank/DDBJ whole genome shotgun (WGS) entry which is preliminary data.</text>
</comment>
<dbReference type="GO" id="GO:0051082">
    <property type="term" value="F:unfolded protein binding"/>
    <property type="evidence" value="ECO:0007669"/>
    <property type="project" value="TreeGrafter"/>
</dbReference>
<keyword evidence="6" id="KW-0539">Nucleus</keyword>
<dbReference type="PROSITE" id="PS51203">
    <property type="entry name" value="CS"/>
    <property type="match status" value="1"/>
</dbReference>
<dbReference type="InterPro" id="IPR039742">
    <property type="entry name" value="Shq1"/>
</dbReference>
<dbReference type="CDD" id="cd00298">
    <property type="entry name" value="ACD_sHsps_p23-like"/>
    <property type="match status" value="1"/>
</dbReference>
<evidence type="ECO:0000256" key="6">
    <source>
        <dbReference type="ARBA" id="ARBA00023242"/>
    </source>
</evidence>
<dbReference type="Gene3D" id="2.60.40.790">
    <property type="match status" value="1"/>
</dbReference>
<dbReference type="PANTHER" id="PTHR12967">
    <property type="entry name" value="PROTEIN SHQ1 HOMOLOG"/>
    <property type="match status" value="1"/>
</dbReference>
<dbReference type="EMBL" id="UYJE01003118">
    <property type="protein sequence ID" value="VDI16685.1"/>
    <property type="molecule type" value="Genomic_DNA"/>
</dbReference>
<protein>
    <recommendedName>
        <fullName evidence="4">Protein SHQ1 homolog</fullName>
    </recommendedName>
</protein>
<dbReference type="PANTHER" id="PTHR12967:SF0">
    <property type="entry name" value="PROTEIN SHQ1 HOMOLOG"/>
    <property type="match status" value="1"/>
</dbReference>
<evidence type="ECO:0000256" key="7">
    <source>
        <dbReference type="SAM" id="MobiDB-lite"/>
    </source>
</evidence>
<evidence type="ECO:0000313" key="9">
    <source>
        <dbReference type="EMBL" id="VDI16685.1"/>
    </source>
</evidence>
<feature type="region of interest" description="Disordered" evidence="7">
    <location>
        <begin position="422"/>
        <end position="476"/>
    </location>
</feature>
<dbReference type="OrthoDB" id="73639at2759"/>
<evidence type="ECO:0000313" key="10">
    <source>
        <dbReference type="Proteomes" id="UP000596742"/>
    </source>
</evidence>
<gene>
    <name evidence="9" type="ORF">MGAL_10B028474</name>
</gene>
<dbReference type="FunFam" id="2.60.40.790:FF:000022">
    <property type="entry name" value="Protein SHQ1 homolog"/>
    <property type="match status" value="1"/>
</dbReference>
<sequence>MLTPAFEIKQDDTFITIIIKAPYARITDTEIFIERNEFRFHSKPYFLRLSLPGNIVEDGREQAKYDADNGSFTVTVPKETPGESFEGLDMITKLLTNKGQTTGQSPLIEVLNESTDDRQAEKEYEEEEFDWHIEQTPYNEKELSLDCPKYGFANQKSGVFTRLQDEIVEIVDLKNPDQCSISDRREKREMAEQQKFDEDYYLADLYEDDAVKDLLSYNQCLTESFTDEDKEMMRNLPKKEYLIDNKISTYLGLVDIIFAYCYDVRSTEGEHNVESSWTISKLSSTLSWLDTFTSVEETLRACYRRCLCYPLYRNWEFAVKVHHDTVQILNGGRQTLLKCLLDIHRCFSETYPHYLLNDLYITDYCVWIQSADSKQIQSLTDAIQKLNLKKVDVGLDLSLIESQTKEAMVDNVIESLGKDVSNIKIPHDSDDDSSDSSGEYTETDDESTDSECSTNSSDDERDNTKETPNIVVLKSDNENYVEDVECVKNNTDKTTQSEYKFEENNTERTDEAYTQIISEIK</sequence>
<evidence type="ECO:0000256" key="4">
    <source>
        <dbReference type="ARBA" id="ARBA00013750"/>
    </source>
</evidence>